<dbReference type="EMBL" id="JYDT01000040">
    <property type="protein sequence ID" value="KRY88582.1"/>
    <property type="molecule type" value="Genomic_DNA"/>
</dbReference>
<organism evidence="3 7">
    <name type="scientific">Trichinella pseudospiralis</name>
    <name type="common">Parasitic roundworm</name>
    <dbReference type="NCBI Taxonomy" id="6337"/>
    <lineage>
        <taxon>Eukaryota</taxon>
        <taxon>Metazoa</taxon>
        <taxon>Ecdysozoa</taxon>
        <taxon>Nematoda</taxon>
        <taxon>Enoplea</taxon>
        <taxon>Dorylaimia</taxon>
        <taxon>Trichinellida</taxon>
        <taxon>Trichinellidae</taxon>
        <taxon>Trichinella</taxon>
    </lineage>
</organism>
<dbReference type="EMBL" id="JYDV01000024">
    <property type="protein sequence ID" value="KRZ40852.1"/>
    <property type="molecule type" value="Genomic_DNA"/>
</dbReference>
<reference evidence="5 6" key="1">
    <citation type="submission" date="2015-01" db="EMBL/GenBank/DDBJ databases">
        <title>Evolution of Trichinella species and genotypes.</title>
        <authorList>
            <person name="Korhonen P.K."/>
            <person name="Edoardo P."/>
            <person name="Giuseppe L.R."/>
            <person name="Gasser R.B."/>
        </authorList>
    </citation>
    <scope>NUCLEOTIDE SEQUENCE [LARGE SCALE GENOMIC DNA]</scope>
    <source>
        <strain evidence="2">ISS13</strain>
        <strain evidence="4">ISS176</strain>
        <strain evidence="3">ISS470</strain>
    </source>
</reference>
<name>A0A0V1FRA4_TRIPS</name>
<dbReference type="AlphaFoldDB" id="A0A0V1FRA4"/>
<dbReference type="EMBL" id="JYDR01000019">
    <property type="protein sequence ID" value="KRY75245.1"/>
    <property type="molecule type" value="Genomic_DNA"/>
</dbReference>
<sequence>MLTTITCDSIFWKLDCSNSLLDPIRLHQKIDRSYILTIFKVILLYFVFAVKALTVHCKQIIMLPTTAF</sequence>
<evidence type="ECO:0000256" key="1">
    <source>
        <dbReference type="SAM" id="Phobius"/>
    </source>
</evidence>
<evidence type="ECO:0000313" key="2">
    <source>
        <dbReference type="EMBL" id="KRY75245.1"/>
    </source>
</evidence>
<evidence type="ECO:0000313" key="6">
    <source>
        <dbReference type="Proteomes" id="UP000054826"/>
    </source>
</evidence>
<gene>
    <name evidence="2" type="ORF">T4A_13375</name>
    <name evidence="4" type="ORF">T4C_1052</name>
    <name evidence="3" type="ORF">T4D_1004</name>
</gene>
<proteinExistence type="predicted"/>
<evidence type="ECO:0000313" key="7">
    <source>
        <dbReference type="Proteomes" id="UP000054995"/>
    </source>
</evidence>
<dbReference type="Proteomes" id="UP000054995">
    <property type="component" value="Unassembled WGS sequence"/>
</dbReference>
<dbReference type="Proteomes" id="UP000054632">
    <property type="component" value="Unassembled WGS sequence"/>
</dbReference>
<keyword evidence="1" id="KW-0812">Transmembrane</keyword>
<evidence type="ECO:0000313" key="4">
    <source>
        <dbReference type="EMBL" id="KRZ40852.1"/>
    </source>
</evidence>
<protein>
    <submittedName>
        <fullName evidence="3">Uncharacterized protein</fullName>
    </submittedName>
</protein>
<keyword evidence="7" id="KW-1185">Reference proteome</keyword>
<accession>A0A0V1FRA4</accession>
<evidence type="ECO:0000313" key="5">
    <source>
        <dbReference type="Proteomes" id="UP000054632"/>
    </source>
</evidence>
<dbReference type="Proteomes" id="UP000054826">
    <property type="component" value="Unassembled WGS sequence"/>
</dbReference>
<comment type="caution">
    <text evidence="3">The sequence shown here is derived from an EMBL/GenBank/DDBJ whole genome shotgun (WGS) entry which is preliminary data.</text>
</comment>
<feature type="transmembrane region" description="Helical" evidence="1">
    <location>
        <begin position="34"/>
        <end position="53"/>
    </location>
</feature>
<keyword evidence="1" id="KW-0472">Membrane</keyword>
<evidence type="ECO:0000313" key="3">
    <source>
        <dbReference type="EMBL" id="KRY88582.1"/>
    </source>
</evidence>
<keyword evidence="1" id="KW-1133">Transmembrane helix</keyword>